<keyword evidence="1" id="KW-0472">Membrane</keyword>
<keyword evidence="1" id="KW-0812">Transmembrane</keyword>
<evidence type="ECO:0008006" key="4">
    <source>
        <dbReference type="Google" id="ProtNLM"/>
    </source>
</evidence>
<proteinExistence type="predicted"/>
<feature type="transmembrane region" description="Helical" evidence="1">
    <location>
        <begin position="6"/>
        <end position="23"/>
    </location>
</feature>
<reference evidence="3" key="1">
    <citation type="journal article" date="2019" name="Int. J. Syst. Evol. Microbiol.">
        <title>The Global Catalogue of Microorganisms (GCM) 10K type strain sequencing project: providing services to taxonomists for standard genome sequencing and annotation.</title>
        <authorList>
            <consortium name="The Broad Institute Genomics Platform"/>
            <consortium name="The Broad Institute Genome Sequencing Center for Infectious Disease"/>
            <person name="Wu L."/>
            <person name="Ma J."/>
        </authorList>
    </citation>
    <scope>NUCLEOTIDE SEQUENCE [LARGE SCALE GENOMIC DNA]</scope>
    <source>
        <strain evidence="3">CECT 7798</strain>
    </source>
</reference>
<sequence length="144" mass="16814">MQYNIYLSRIFSIVLLLIINLYSSQTKNYSFGLPDSVESGDTIFLNLFRHQDGRFIDKDQIDKLELFLNKNDTKKFEIKIYIFKGNSKANLMYTTYLSENLKRKLVKVTNVISIVGYGDKIPIFCNVTDKDSYKINSRIEIICL</sequence>
<dbReference type="EMBL" id="JBHRYO010000002">
    <property type="protein sequence ID" value="MFC3757591.1"/>
    <property type="molecule type" value="Genomic_DNA"/>
</dbReference>
<dbReference type="Proteomes" id="UP001595735">
    <property type="component" value="Unassembled WGS sequence"/>
</dbReference>
<gene>
    <name evidence="2" type="ORF">ACFONJ_16555</name>
</gene>
<organism evidence="2 3">
    <name type="scientific">Chryseobacterium tructae</name>
    <dbReference type="NCBI Taxonomy" id="1037380"/>
    <lineage>
        <taxon>Bacteria</taxon>
        <taxon>Pseudomonadati</taxon>
        <taxon>Bacteroidota</taxon>
        <taxon>Flavobacteriia</taxon>
        <taxon>Flavobacteriales</taxon>
        <taxon>Weeksellaceae</taxon>
        <taxon>Chryseobacterium group</taxon>
        <taxon>Chryseobacterium</taxon>
    </lineage>
</organism>
<evidence type="ECO:0000313" key="2">
    <source>
        <dbReference type="EMBL" id="MFC3757591.1"/>
    </source>
</evidence>
<protein>
    <recommendedName>
        <fullName evidence="4">OmpA-like domain-containing protein</fullName>
    </recommendedName>
</protein>
<keyword evidence="3" id="KW-1185">Reference proteome</keyword>
<keyword evidence="1" id="KW-1133">Transmembrane helix</keyword>
<dbReference type="RefSeq" id="WP_378170493.1">
    <property type="nucleotide sequence ID" value="NZ_JBHRYO010000002.1"/>
</dbReference>
<accession>A0ABV7XX45</accession>
<comment type="caution">
    <text evidence="2">The sequence shown here is derived from an EMBL/GenBank/DDBJ whole genome shotgun (WGS) entry which is preliminary data.</text>
</comment>
<name>A0ABV7XX45_9FLAO</name>
<evidence type="ECO:0000256" key="1">
    <source>
        <dbReference type="SAM" id="Phobius"/>
    </source>
</evidence>
<evidence type="ECO:0000313" key="3">
    <source>
        <dbReference type="Proteomes" id="UP001595735"/>
    </source>
</evidence>